<keyword evidence="2" id="KW-1185">Reference proteome</keyword>
<dbReference type="AlphaFoldDB" id="A0A850RHN3"/>
<sequence length="96" mass="10036">MSSVLGQFLSNSKTETAAAVAAVAAVEGQGESMCTRIEADVRLPREALAALNGWLDAIGETDPQCRAEYLEACAANPEHLRYALKAAADLSRGEAA</sequence>
<dbReference type="RefSeq" id="WP_176977375.1">
    <property type="nucleotide sequence ID" value="NZ_JABZEO010000011.1"/>
</dbReference>
<evidence type="ECO:0000313" key="1">
    <source>
        <dbReference type="EMBL" id="NVZ10642.1"/>
    </source>
</evidence>
<evidence type="ECO:0000313" key="2">
    <source>
        <dbReference type="Proteomes" id="UP000592294"/>
    </source>
</evidence>
<comment type="caution">
    <text evidence="1">The sequence shown here is derived from an EMBL/GenBank/DDBJ whole genome shotgun (WGS) entry which is preliminary data.</text>
</comment>
<dbReference type="EMBL" id="JABZEO010000011">
    <property type="protein sequence ID" value="NVZ10642.1"/>
    <property type="molecule type" value="Genomic_DNA"/>
</dbReference>
<name>A0A850RHN3_9GAMM</name>
<organism evidence="1 2">
    <name type="scientific">Allochromatium humboldtianum</name>
    <dbReference type="NCBI Taxonomy" id="504901"/>
    <lineage>
        <taxon>Bacteria</taxon>
        <taxon>Pseudomonadati</taxon>
        <taxon>Pseudomonadota</taxon>
        <taxon>Gammaproteobacteria</taxon>
        <taxon>Chromatiales</taxon>
        <taxon>Chromatiaceae</taxon>
        <taxon>Allochromatium</taxon>
    </lineage>
</organism>
<accession>A0A850RHN3</accession>
<dbReference type="Proteomes" id="UP000592294">
    <property type="component" value="Unassembled WGS sequence"/>
</dbReference>
<proteinExistence type="predicted"/>
<protein>
    <submittedName>
        <fullName evidence="1">Uncharacterized protein</fullName>
    </submittedName>
</protein>
<gene>
    <name evidence="1" type="ORF">HW932_15370</name>
</gene>
<reference evidence="1 2" key="1">
    <citation type="submission" date="2020-06" db="EMBL/GenBank/DDBJ databases">
        <title>Whole-genome sequence of Allochromatium humboldtianum DSM 21881, type strain.</title>
        <authorList>
            <person name="Kyndt J.A."/>
            <person name="Meyer T.E."/>
        </authorList>
    </citation>
    <scope>NUCLEOTIDE SEQUENCE [LARGE SCALE GENOMIC DNA]</scope>
    <source>
        <strain evidence="1 2">DSM 21881</strain>
    </source>
</reference>